<dbReference type="PANTHER" id="PTHR22916">
    <property type="entry name" value="GLYCOSYLTRANSFERASE"/>
    <property type="match status" value="1"/>
</dbReference>
<dbReference type="KEGG" id="shg:Sph21_1624"/>
<dbReference type="InterPro" id="IPR029044">
    <property type="entry name" value="Nucleotide-diphossugar_trans"/>
</dbReference>
<dbReference type="STRING" id="743722.Sph21_1624"/>
<dbReference type="CDD" id="cd06433">
    <property type="entry name" value="GT_2_WfgS_like"/>
    <property type="match status" value="1"/>
</dbReference>
<dbReference type="PANTHER" id="PTHR22916:SF67">
    <property type="entry name" value="COLANIC ACID BIOSYNTHESIS GLYCOSYL TRANSFERASE WCAE-RELATED"/>
    <property type="match status" value="1"/>
</dbReference>
<feature type="transmembrane region" description="Helical" evidence="1">
    <location>
        <begin position="238"/>
        <end position="260"/>
    </location>
</feature>
<name>F4C586_SPHS2</name>
<evidence type="ECO:0000256" key="1">
    <source>
        <dbReference type="SAM" id="Phobius"/>
    </source>
</evidence>
<reference evidence="3" key="1">
    <citation type="submission" date="2011-03" db="EMBL/GenBank/DDBJ databases">
        <title>Complete sequence of Sphingobacterium sp. 21.</title>
        <authorList>
            <consortium name="US DOE Joint Genome Institute"/>
            <person name="Lucas S."/>
            <person name="Copeland A."/>
            <person name="Lapidus A."/>
            <person name="Cheng J.-F."/>
            <person name="Goodwin L."/>
            <person name="Pitluck S."/>
            <person name="Davenport K."/>
            <person name="Detter J.C."/>
            <person name="Han C."/>
            <person name="Tapia R."/>
            <person name="Land M."/>
            <person name="Hauser L."/>
            <person name="Kyrpides N."/>
            <person name="Ivanova N."/>
            <person name="Ovchinnikova G."/>
            <person name="Pagani I."/>
            <person name="Siebers A.K."/>
            <person name="Allgaier M."/>
            <person name="Thelen M.P."/>
            <person name="Hugenholtz P."/>
            <person name="Woyke T."/>
        </authorList>
    </citation>
    <scope>NUCLEOTIDE SEQUENCE</scope>
    <source>
        <strain evidence="3">21</strain>
    </source>
</reference>
<dbReference type="InterPro" id="IPR001173">
    <property type="entry name" value="Glyco_trans_2-like"/>
</dbReference>
<dbReference type="SUPFAM" id="SSF53448">
    <property type="entry name" value="Nucleotide-diphospho-sugar transferases"/>
    <property type="match status" value="1"/>
</dbReference>
<dbReference type="GO" id="GO:0016758">
    <property type="term" value="F:hexosyltransferase activity"/>
    <property type="evidence" value="ECO:0007669"/>
    <property type="project" value="UniProtKB-ARBA"/>
</dbReference>
<sequence>MAAIHQKILGMSFSNSPEFFPLLTVITVVYNNVKDIERTLLSVLGQDYPNIEYIVVDGGSTDGTLAVIEKYKSGIAKIVSERDKGIYDAMNKGIRLATGDYLLFMNSGDEIYAPNTVSNIFSSKAFADIYYGETEMIDHAGKSLGRRRHKVPEHFTWKSFKYGMSISHQAIYMKRSIVEPYDEQYQLSADIDWILKAAKKAKSIVNTHQYVAKYLVGGLSKKRHRQSLMERFRIFTKYYGLFPNIWHHLVIAWNLLLYYIRFGKTND</sequence>
<protein>
    <submittedName>
        <fullName evidence="3">Glycosyl transferase family 2</fullName>
    </submittedName>
</protein>
<dbReference type="HOGENOM" id="CLU_025996_21_1_10"/>
<feature type="domain" description="Glycosyltransferase 2-like" evidence="2">
    <location>
        <begin position="24"/>
        <end position="160"/>
    </location>
</feature>
<keyword evidence="1" id="KW-0812">Transmembrane</keyword>
<dbReference type="eggNOG" id="COG1216">
    <property type="taxonomic scope" value="Bacteria"/>
</dbReference>
<proteinExistence type="predicted"/>
<evidence type="ECO:0000259" key="2">
    <source>
        <dbReference type="Pfam" id="PF00535"/>
    </source>
</evidence>
<accession>F4C586</accession>
<dbReference type="AlphaFoldDB" id="F4C586"/>
<organism evidence="3">
    <name type="scientific">Sphingobacterium sp. (strain 21)</name>
    <dbReference type="NCBI Taxonomy" id="743722"/>
    <lineage>
        <taxon>Bacteria</taxon>
        <taxon>Pseudomonadati</taxon>
        <taxon>Bacteroidota</taxon>
        <taxon>Sphingobacteriia</taxon>
        <taxon>Sphingobacteriales</taxon>
        <taxon>Sphingobacteriaceae</taxon>
        <taxon>Sphingobacterium</taxon>
    </lineage>
</organism>
<dbReference type="PATRIC" id="fig|743722.3.peg.1741"/>
<keyword evidence="3" id="KW-0808">Transferase</keyword>
<keyword evidence="1" id="KW-1133">Transmembrane helix</keyword>
<keyword evidence="1" id="KW-0472">Membrane</keyword>
<evidence type="ECO:0000313" key="3">
    <source>
        <dbReference type="EMBL" id="ADZ78186.1"/>
    </source>
</evidence>
<dbReference type="Gene3D" id="3.90.550.10">
    <property type="entry name" value="Spore Coat Polysaccharide Biosynthesis Protein SpsA, Chain A"/>
    <property type="match status" value="1"/>
</dbReference>
<dbReference type="Pfam" id="PF00535">
    <property type="entry name" value="Glycos_transf_2"/>
    <property type="match status" value="1"/>
</dbReference>
<gene>
    <name evidence="3" type="ordered locus">Sph21_1624</name>
</gene>
<dbReference type="EMBL" id="CP002584">
    <property type="protein sequence ID" value="ADZ78186.1"/>
    <property type="molecule type" value="Genomic_DNA"/>
</dbReference>